<dbReference type="GO" id="GO:0012507">
    <property type="term" value="C:ER to Golgi transport vesicle membrane"/>
    <property type="evidence" value="ECO:0007669"/>
    <property type="project" value="TreeGrafter"/>
</dbReference>
<sequence length="264" mass="27688">MDESGVATAPSSSGFVSLMDDPAFSATPVAPHAPTNFARQGSASFDDEEDDLGLGNSSHRPKEKAAAEDQTADNEHASHEATEGSKPAQADEKPELKSSSGSWITRLWKRDSTPAPVKANLGEQTSFYYDKEQKRWVNKSAASEEPKPTPLPPPPRAQTASPGRSLGGLPSGATPPPPPPARPATANAMSAGPPQRPPMRVRSNLVPMETENGSAPPTPNSATTPPPSSGTPPPGGTRSGARAKRPMRSRYVDVFQQEQQAGGN</sequence>
<dbReference type="GO" id="GO:0007030">
    <property type="term" value="P:Golgi organization"/>
    <property type="evidence" value="ECO:0007669"/>
    <property type="project" value="TreeGrafter"/>
</dbReference>
<name>A0A1X6N8X0_9APHY</name>
<dbReference type="GO" id="GO:0070973">
    <property type="term" value="P:protein localization to endoplasmic reticulum exit site"/>
    <property type="evidence" value="ECO:0007669"/>
    <property type="project" value="TreeGrafter"/>
</dbReference>
<dbReference type="GeneID" id="36333560"/>
<protein>
    <submittedName>
        <fullName evidence="2">Uncharacterized protein</fullName>
    </submittedName>
</protein>
<dbReference type="PANTHER" id="PTHR13402:SF6">
    <property type="entry name" value="SECRETORY 16, ISOFORM I"/>
    <property type="match status" value="1"/>
</dbReference>
<dbReference type="PANTHER" id="PTHR13402">
    <property type="entry name" value="RGPR-RELATED"/>
    <property type="match status" value="1"/>
</dbReference>
<feature type="region of interest" description="Disordered" evidence="1">
    <location>
        <begin position="1"/>
        <end position="249"/>
    </location>
</feature>
<dbReference type="Proteomes" id="UP000194127">
    <property type="component" value="Unassembled WGS sequence"/>
</dbReference>
<feature type="compositionally biased region" description="Pro residues" evidence="1">
    <location>
        <begin position="216"/>
        <end position="235"/>
    </location>
</feature>
<gene>
    <name evidence="2" type="ORF">POSPLADRAFT_1178711</name>
</gene>
<organism evidence="2 3">
    <name type="scientific">Postia placenta MAD-698-R-SB12</name>
    <dbReference type="NCBI Taxonomy" id="670580"/>
    <lineage>
        <taxon>Eukaryota</taxon>
        <taxon>Fungi</taxon>
        <taxon>Dikarya</taxon>
        <taxon>Basidiomycota</taxon>
        <taxon>Agaricomycotina</taxon>
        <taxon>Agaricomycetes</taxon>
        <taxon>Polyporales</taxon>
        <taxon>Adustoporiaceae</taxon>
        <taxon>Rhodonia</taxon>
    </lineage>
</organism>
<dbReference type="EMBL" id="KZ110593">
    <property type="protein sequence ID" value="OSX65079.1"/>
    <property type="molecule type" value="Genomic_DNA"/>
</dbReference>
<dbReference type="AlphaFoldDB" id="A0A1X6N8X0"/>
<accession>A0A1X6N8X0</accession>
<evidence type="ECO:0000313" key="3">
    <source>
        <dbReference type="Proteomes" id="UP000194127"/>
    </source>
</evidence>
<dbReference type="GO" id="GO:0070971">
    <property type="term" value="C:endoplasmic reticulum exit site"/>
    <property type="evidence" value="ECO:0007669"/>
    <property type="project" value="TreeGrafter"/>
</dbReference>
<reference evidence="2 3" key="1">
    <citation type="submission" date="2017-04" db="EMBL/GenBank/DDBJ databases">
        <title>Genome Sequence of the Model Brown-Rot Fungus Postia placenta SB12.</title>
        <authorList>
            <consortium name="DOE Joint Genome Institute"/>
            <person name="Gaskell J."/>
            <person name="Kersten P."/>
            <person name="Larrondo L.F."/>
            <person name="Canessa P."/>
            <person name="Martinez D."/>
            <person name="Hibbett D."/>
            <person name="Schmoll M."/>
            <person name="Kubicek C.P."/>
            <person name="Martinez A.T."/>
            <person name="Yadav J."/>
            <person name="Master E."/>
            <person name="Magnuson J.K."/>
            <person name="James T."/>
            <person name="Yaver D."/>
            <person name="Berka R."/>
            <person name="Labutti K."/>
            <person name="Lipzen A."/>
            <person name="Aerts A."/>
            <person name="Barry K."/>
            <person name="Henrissat B."/>
            <person name="Blanchette R."/>
            <person name="Grigoriev I."/>
            <person name="Cullen D."/>
        </authorList>
    </citation>
    <scope>NUCLEOTIDE SEQUENCE [LARGE SCALE GENOMIC DNA]</scope>
    <source>
        <strain evidence="2 3">MAD-698-R-SB12</strain>
    </source>
</reference>
<feature type="compositionally biased region" description="Basic and acidic residues" evidence="1">
    <location>
        <begin position="63"/>
        <end position="96"/>
    </location>
</feature>
<dbReference type="RefSeq" id="XP_024341873.1">
    <property type="nucleotide sequence ID" value="XM_024488611.1"/>
</dbReference>
<dbReference type="OrthoDB" id="3258589at2759"/>
<proteinExistence type="predicted"/>
<feature type="compositionally biased region" description="Pro residues" evidence="1">
    <location>
        <begin position="173"/>
        <end position="182"/>
    </location>
</feature>
<evidence type="ECO:0000313" key="2">
    <source>
        <dbReference type="EMBL" id="OSX65079.1"/>
    </source>
</evidence>
<dbReference type="STRING" id="670580.A0A1X6N8X0"/>
<keyword evidence="3" id="KW-1185">Reference proteome</keyword>
<evidence type="ECO:0000256" key="1">
    <source>
        <dbReference type="SAM" id="MobiDB-lite"/>
    </source>
</evidence>